<dbReference type="EMBL" id="CP089982">
    <property type="protein sequence ID" value="WXA91367.1"/>
    <property type="molecule type" value="Genomic_DNA"/>
</dbReference>
<reference evidence="3 4" key="1">
    <citation type="submission" date="2021-12" db="EMBL/GenBank/DDBJ databases">
        <title>Discovery of the Pendulisporaceae a myxobacterial family with distinct sporulation behavior and unique specialized metabolism.</title>
        <authorList>
            <person name="Garcia R."/>
            <person name="Popoff A."/>
            <person name="Bader C.D."/>
            <person name="Loehr J."/>
            <person name="Walesch S."/>
            <person name="Walt C."/>
            <person name="Boldt J."/>
            <person name="Bunk B."/>
            <person name="Haeckl F.J.F.P.J."/>
            <person name="Gunesch A.P."/>
            <person name="Birkelbach J."/>
            <person name="Nuebel U."/>
            <person name="Pietschmann T."/>
            <person name="Bach T."/>
            <person name="Mueller R."/>
        </authorList>
    </citation>
    <scope>NUCLEOTIDE SEQUENCE [LARGE SCALE GENOMIC DNA]</scope>
    <source>
        <strain evidence="3 4">MSr12523</strain>
    </source>
</reference>
<evidence type="ECO:0000256" key="1">
    <source>
        <dbReference type="SAM" id="MobiDB-lite"/>
    </source>
</evidence>
<feature type="domain" description="Sulfatase-modifying factor enzyme-like" evidence="2">
    <location>
        <begin position="185"/>
        <end position="447"/>
    </location>
</feature>
<evidence type="ECO:0000313" key="4">
    <source>
        <dbReference type="Proteomes" id="UP001379533"/>
    </source>
</evidence>
<dbReference type="PANTHER" id="PTHR23150">
    <property type="entry name" value="SULFATASE MODIFYING FACTOR 1, 2"/>
    <property type="match status" value="1"/>
</dbReference>
<organism evidence="3 4">
    <name type="scientific">Pendulispora brunnea</name>
    <dbReference type="NCBI Taxonomy" id="2905690"/>
    <lineage>
        <taxon>Bacteria</taxon>
        <taxon>Pseudomonadati</taxon>
        <taxon>Myxococcota</taxon>
        <taxon>Myxococcia</taxon>
        <taxon>Myxococcales</taxon>
        <taxon>Sorangiineae</taxon>
        <taxon>Pendulisporaceae</taxon>
        <taxon>Pendulispora</taxon>
    </lineage>
</organism>
<dbReference type="Gene3D" id="3.90.1580.10">
    <property type="entry name" value="paralog of FGE (formylglycine-generating enzyme)"/>
    <property type="match status" value="1"/>
</dbReference>
<dbReference type="SUPFAM" id="SSF56436">
    <property type="entry name" value="C-type lectin-like"/>
    <property type="match status" value="1"/>
</dbReference>
<protein>
    <submittedName>
        <fullName evidence="3">Formylglycine-generating enzyme family protein</fullName>
    </submittedName>
</protein>
<feature type="region of interest" description="Disordered" evidence="1">
    <location>
        <begin position="161"/>
        <end position="183"/>
    </location>
</feature>
<name>A0ABZ2JXZ2_9BACT</name>
<dbReference type="PANTHER" id="PTHR23150:SF19">
    <property type="entry name" value="FORMYLGLYCINE-GENERATING ENZYME"/>
    <property type="match status" value="1"/>
</dbReference>
<proteinExistence type="predicted"/>
<dbReference type="InterPro" id="IPR051043">
    <property type="entry name" value="Sulfatase_Mod_Factor_Kinase"/>
</dbReference>
<gene>
    <name evidence="3" type="ORF">LZC95_33540</name>
</gene>
<dbReference type="RefSeq" id="WP_394841987.1">
    <property type="nucleotide sequence ID" value="NZ_CP089982.1"/>
</dbReference>
<dbReference type="PROSITE" id="PS51257">
    <property type="entry name" value="PROKAR_LIPOPROTEIN"/>
    <property type="match status" value="1"/>
</dbReference>
<feature type="compositionally biased region" description="Basic and acidic residues" evidence="1">
    <location>
        <begin position="174"/>
        <end position="183"/>
    </location>
</feature>
<dbReference type="InterPro" id="IPR016187">
    <property type="entry name" value="CTDL_fold"/>
</dbReference>
<dbReference type="Proteomes" id="UP001379533">
    <property type="component" value="Chromosome"/>
</dbReference>
<keyword evidence="4" id="KW-1185">Reference proteome</keyword>
<accession>A0ABZ2JXZ2</accession>
<evidence type="ECO:0000313" key="3">
    <source>
        <dbReference type="EMBL" id="WXA91367.1"/>
    </source>
</evidence>
<feature type="compositionally biased region" description="Polar residues" evidence="1">
    <location>
        <begin position="161"/>
        <end position="173"/>
    </location>
</feature>
<evidence type="ECO:0000259" key="2">
    <source>
        <dbReference type="Pfam" id="PF03781"/>
    </source>
</evidence>
<dbReference type="Pfam" id="PF03781">
    <property type="entry name" value="FGE-sulfatase"/>
    <property type="match status" value="1"/>
</dbReference>
<dbReference type="InterPro" id="IPR005532">
    <property type="entry name" value="SUMF_dom"/>
</dbReference>
<dbReference type="InterPro" id="IPR042095">
    <property type="entry name" value="SUMF_sf"/>
</dbReference>
<sequence length="448" mass="49498">MGRSVYLFCIAWLGLSGCAERQPEGHIIFHIDTDAPLPTAEDEVGTMSDPLRAPYLFDTLYIEFFSPNSDTACRTCKRFFGVDRDLFAQGVTMTVRGNVNRARVSLYRSESLSDDTALEMVVQLPPLPAEGAVHASIVLETKTVGSLVGAMDKPWPATLGAPSSSRVGTWTSPRRTECKEAPRPGEACIPGGAFFLGSNRLLDAEREYRPLSERLVTLQPFYLDDREVTQGAIADWLRDTNKDPDSVLVRWDGTFSGEPRSYCTYGRPEPTLPINCISKEAALEYCRSRGGTLPTDAEFEYAAGNLRWQPYIWGTDPPSCGDAVWGLLPGQRCETSLVTGPLAWSAERVGRDVLKLPTGEVYDLAGNLSEWVFDDGNVDGDACWPSQTRVYDNPRCIQPKVPQLSMLRGGNWADDAGLELQAPYRREVDVQAHSSPKGLFIGFRCARH</sequence>